<dbReference type="PANTHER" id="PTHR47961">
    <property type="entry name" value="DNA POLYMERASE THETA, PUTATIVE (AFU_ORTHOLOGUE AFUA_1G05260)-RELATED"/>
    <property type="match status" value="1"/>
</dbReference>
<reference evidence="7 8" key="1">
    <citation type="journal article" date="2010" name="Stand. Genomic Sci.">
        <title>Complete genome sequence of Methanoplanus petrolearius type strain (SEBR 4847).</title>
        <authorList>
            <person name="Brambilla E."/>
            <person name="Djao O.D."/>
            <person name="Daligault H."/>
            <person name="Lapidus A."/>
            <person name="Lucas S."/>
            <person name="Hammon N."/>
            <person name="Nolan M."/>
            <person name="Tice H."/>
            <person name="Cheng J.F."/>
            <person name="Han C."/>
            <person name="Tapia R."/>
            <person name="Goodwin L."/>
            <person name="Pitluck S."/>
            <person name="Liolios K."/>
            <person name="Ivanova N."/>
            <person name="Mavromatis K."/>
            <person name="Mikhailova N."/>
            <person name="Pati A."/>
            <person name="Chen A."/>
            <person name="Palaniappan K."/>
            <person name="Land M."/>
            <person name="Hauser L."/>
            <person name="Chang Y.J."/>
            <person name="Jeffries C.D."/>
            <person name="Rohde M."/>
            <person name="Spring S."/>
            <person name="Sikorski J."/>
            <person name="Goker M."/>
            <person name="Woyke T."/>
            <person name="Bristow J."/>
            <person name="Eisen J.A."/>
            <person name="Markowitz V."/>
            <person name="Hugenholtz P."/>
            <person name="Kyrpides N.C."/>
            <person name="Klenk H.P."/>
        </authorList>
    </citation>
    <scope>NUCLEOTIDE SEQUENCE [LARGE SCALE GENOMIC DNA]</scope>
    <source>
        <strain evidence="8">DSM 11571 / OCM 486 / SEBR 4847</strain>
    </source>
</reference>
<keyword evidence="3 7" id="KW-0347">Helicase</keyword>
<keyword evidence="2" id="KW-0378">Hydrolase</keyword>
<dbReference type="GO" id="GO:0016787">
    <property type="term" value="F:hydrolase activity"/>
    <property type="evidence" value="ECO:0007669"/>
    <property type="project" value="UniProtKB-KW"/>
</dbReference>
<gene>
    <name evidence="7" type="ordered locus">Mpet_2114</name>
</gene>
<evidence type="ECO:0000256" key="1">
    <source>
        <dbReference type="ARBA" id="ARBA00022741"/>
    </source>
</evidence>
<dbReference type="Proteomes" id="UP000006565">
    <property type="component" value="Chromosome"/>
</dbReference>
<dbReference type="GO" id="GO:0005524">
    <property type="term" value="F:ATP binding"/>
    <property type="evidence" value="ECO:0007669"/>
    <property type="project" value="UniProtKB-KW"/>
</dbReference>
<dbReference type="SMART" id="SM00490">
    <property type="entry name" value="HELICc"/>
    <property type="match status" value="1"/>
</dbReference>
<dbReference type="EMBL" id="CP002117">
    <property type="protein sequence ID" value="ADN36862.1"/>
    <property type="molecule type" value="Genomic_DNA"/>
</dbReference>
<name>E1RJX8_METP4</name>
<evidence type="ECO:0000256" key="4">
    <source>
        <dbReference type="ARBA" id="ARBA00022840"/>
    </source>
</evidence>
<dbReference type="SUPFAM" id="SSF52540">
    <property type="entry name" value="P-loop containing nucleoside triphosphate hydrolases"/>
    <property type="match status" value="1"/>
</dbReference>
<keyword evidence="4" id="KW-0067">ATP-binding</keyword>
<dbReference type="STRING" id="679926.Mpet_2114"/>
<evidence type="ECO:0000259" key="5">
    <source>
        <dbReference type="PROSITE" id="PS51192"/>
    </source>
</evidence>
<dbReference type="PROSITE" id="PS51192">
    <property type="entry name" value="HELICASE_ATP_BIND_1"/>
    <property type="match status" value="1"/>
</dbReference>
<dbReference type="HOGENOM" id="CLU_010611_0_0_2"/>
<dbReference type="Gene3D" id="3.40.50.300">
    <property type="entry name" value="P-loop containing nucleotide triphosphate hydrolases"/>
    <property type="match status" value="2"/>
</dbReference>
<dbReference type="InterPro" id="IPR011545">
    <property type="entry name" value="DEAD/DEAH_box_helicase_dom"/>
</dbReference>
<dbReference type="InterPro" id="IPR014001">
    <property type="entry name" value="Helicase_ATP-bd"/>
</dbReference>
<evidence type="ECO:0000256" key="3">
    <source>
        <dbReference type="ARBA" id="ARBA00022806"/>
    </source>
</evidence>
<dbReference type="SMART" id="SM00487">
    <property type="entry name" value="DEXDc"/>
    <property type="match status" value="1"/>
</dbReference>
<dbReference type="InterPro" id="IPR001650">
    <property type="entry name" value="Helicase_C-like"/>
</dbReference>
<feature type="domain" description="Helicase C-terminal" evidence="6">
    <location>
        <begin position="409"/>
        <end position="573"/>
    </location>
</feature>
<dbReference type="PROSITE" id="PS51194">
    <property type="entry name" value="HELICASE_CTER"/>
    <property type="match status" value="1"/>
</dbReference>
<dbReference type="AlphaFoldDB" id="E1RJX8"/>
<dbReference type="OrthoDB" id="39583at2157"/>
<keyword evidence="1" id="KW-0547">Nucleotide-binding</keyword>
<dbReference type="GO" id="GO:0003676">
    <property type="term" value="F:nucleic acid binding"/>
    <property type="evidence" value="ECO:0007669"/>
    <property type="project" value="InterPro"/>
</dbReference>
<dbReference type="InterPro" id="IPR027417">
    <property type="entry name" value="P-loop_NTPase"/>
</dbReference>
<evidence type="ECO:0000313" key="7">
    <source>
        <dbReference type="EMBL" id="ADN36862.1"/>
    </source>
</evidence>
<dbReference type="Pfam" id="PF00271">
    <property type="entry name" value="Helicase_C"/>
    <property type="match status" value="1"/>
</dbReference>
<dbReference type="Pfam" id="PF00270">
    <property type="entry name" value="DEAD"/>
    <property type="match status" value="1"/>
</dbReference>
<protein>
    <submittedName>
        <fullName evidence="7">DEAD/DEAH box helicase domain protein</fullName>
    </submittedName>
</protein>
<dbReference type="InterPro" id="IPR050474">
    <property type="entry name" value="Hel308_SKI2-like"/>
</dbReference>
<dbReference type="RefSeq" id="WP_013330039.1">
    <property type="nucleotide sequence ID" value="NC_014507.1"/>
</dbReference>
<dbReference type="PANTHER" id="PTHR47961:SF1">
    <property type="entry name" value="ATP-DEPENDENT HELICASE MJ1401-RELATED"/>
    <property type="match status" value="1"/>
</dbReference>
<evidence type="ECO:0000259" key="6">
    <source>
        <dbReference type="PROSITE" id="PS51194"/>
    </source>
</evidence>
<dbReference type="GO" id="GO:0004386">
    <property type="term" value="F:helicase activity"/>
    <property type="evidence" value="ECO:0007669"/>
    <property type="project" value="UniProtKB-KW"/>
</dbReference>
<keyword evidence="8" id="KW-1185">Reference proteome</keyword>
<proteinExistence type="predicted"/>
<accession>E1RJX8</accession>
<evidence type="ECO:0000256" key="2">
    <source>
        <dbReference type="ARBA" id="ARBA00022801"/>
    </source>
</evidence>
<organism evidence="7 8">
    <name type="scientific">Methanolacinia petrolearia (strain DSM 11571 / OCM 486 / SEBR 4847)</name>
    <name type="common">Methanoplanus petrolearius</name>
    <dbReference type="NCBI Taxonomy" id="679926"/>
    <lineage>
        <taxon>Archaea</taxon>
        <taxon>Methanobacteriati</taxon>
        <taxon>Methanobacteriota</taxon>
        <taxon>Stenosarchaea group</taxon>
        <taxon>Methanomicrobia</taxon>
        <taxon>Methanomicrobiales</taxon>
        <taxon>Methanomicrobiaceae</taxon>
        <taxon>Methanolacinia</taxon>
    </lineage>
</organism>
<dbReference type="KEGG" id="mpi:Mpet_2114"/>
<evidence type="ECO:0000313" key="8">
    <source>
        <dbReference type="Proteomes" id="UP000006565"/>
    </source>
</evidence>
<feature type="domain" description="Helicase ATP-binding" evidence="5">
    <location>
        <begin position="217"/>
        <end position="389"/>
    </location>
</feature>
<sequence length="672" mass="75409">MRLVVNPQRGSYKIFFYDRNLVAGSGIVEIVRTGKGFRPKNYKYKPVEKRQYKNIPSKELISALRRSKIYLTVGDKNFESFLSDLQISFKYLNACRTCLIEDRITPLKNKNSVRYGREKICLDCAKKELRRELGYLGGTGTLSSAHLEKLLELYMDLNRVLGMVQPDRLDISKTLFDRLEAHEIRKTCAIKDLPLPKRFKEHCGVEHLMPVQQLSVEAGLLEGKDQLIVAATASGKTFIGEMAGVKNFLENRGNTLFLVPLVALANQKYSRFTKKYGFLDVSLKTGVSRLNIPETRVKANRSMDSAIIVGTYEGVDYMLRCGRTLGKIGTVVIDEVQNLEEPERGHRLDGLISRLKFVAPHAQFLYLSATIGFPHLLAEKLNSSLVEYMERPVPLERHLIFVNRGEKIKLIKRMVSTEYKTKSSKGFRGQTIVFTFSRSRCHDIADAIGEGKAAAYHAGLTAKERREVETKFEKGELSAVVTTAALAAGVDFPASQVIFDSLAMGIEWLKVQEFSQMMGRAGRPDFHDMGKVVVLAEPGATYSRDSKLTEEEVAINLLKGEMEEVSPVYNDEESSEEFVANSVVCGGEIDNLERICASMVGEIIDILPVLKKRNIIKVDGKKVVMSPAARVMAEHFIGLNTYDKILSLITVSDDPLEILAEIECDEPEKNQK</sequence>
<dbReference type="GeneID" id="9744596"/>
<dbReference type="eggNOG" id="arCOG00554">
    <property type="taxonomic scope" value="Archaea"/>
</dbReference>
<dbReference type="GO" id="GO:0140097">
    <property type="term" value="F:catalytic activity, acting on DNA"/>
    <property type="evidence" value="ECO:0007669"/>
    <property type="project" value="UniProtKB-ARBA"/>
</dbReference>